<evidence type="ECO:0000256" key="3">
    <source>
        <dbReference type="ARBA" id="ARBA00022989"/>
    </source>
</evidence>
<feature type="transmembrane region" description="Helical" evidence="5">
    <location>
        <begin position="50"/>
        <end position="73"/>
    </location>
</feature>
<evidence type="ECO:0000256" key="5">
    <source>
        <dbReference type="SAM" id="Phobius"/>
    </source>
</evidence>
<dbReference type="GO" id="GO:0016020">
    <property type="term" value="C:membrane"/>
    <property type="evidence" value="ECO:0007669"/>
    <property type="project" value="UniProtKB-SubCell"/>
</dbReference>
<dbReference type="AlphaFoldDB" id="A0A1I1ZXW9"/>
<reference evidence="7" key="1">
    <citation type="submission" date="2016-10" db="EMBL/GenBank/DDBJ databases">
        <authorList>
            <person name="Varghese N."/>
            <person name="Submissions S."/>
        </authorList>
    </citation>
    <scope>NUCLEOTIDE SEQUENCE [LARGE SCALE GENOMIC DNA]</scope>
    <source>
        <strain evidence="7">ATCC 25963</strain>
    </source>
</reference>
<keyword evidence="4 5" id="KW-0472">Membrane</keyword>
<name>A0A1I1ZXW9_9BACT</name>
<dbReference type="OrthoDB" id="9806785at2"/>
<accession>A0A1I1ZXW9</accession>
<evidence type="ECO:0000313" key="7">
    <source>
        <dbReference type="Proteomes" id="UP000199400"/>
    </source>
</evidence>
<sequence length="312" mass="32197">MSGAELDGVTLAFEPGSLVVLNVVLALVMVGVALDLRPADFAAVLRHPRAAMVGLLGQVVVLPALTFALVVLLHPPPSVALGMILVAACPGGNMSNFITHLARGNTELSVTLTAIGTVLAVVTTPFNLAFWSGLSADTAALVRAVALAPGELVATVLAVLGAPLALGMLVAARRPRLAAQLRGPFKLLSVGCLALFIVIGLSRNAGILADHWLLLGGVVALHNGLALLAGWLAARTAGLPGRDRRAIAIEVGIQNAGLALVLAFDFFPGLGGTAMIAAWWGVWHLIAGLSLAFVWRRRALREEDAQAQATTT</sequence>
<keyword evidence="3 5" id="KW-1133">Transmembrane helix</keyword>
<gene>
    <name evidence="6" type="ORF">SAMN02745121_04033</name>
</gene>
<evidence type="ECO:0000256" key="4">
    <source>
        <dbReference type="ARBA" id="ARBA00023136"/>
    </source>
</evidence>
<proteinExistence type="predicted"/>
<dbReference type="InterPro" id="IPR038770">
    <property type="entry name" value="Na+/solute_symporter_sf"/>
</dbReference>
<evidence type="ECO:0000256" key="1">
    <source>
        <dbReference type="ARBA" id="ARBA00004141"/>
    </source>
</evidence>
<dbReference type="PANTHER" id="PTHR10361:SF28">
    <property type="entry name" value="P3 PROTEIN-RELATED"/>
    <property type="match status" value="1"/>
</dbReference>
<feature type="transmembrane region" description="Helical" evidence="5">
    <location>
        <begin position="184"/>
        <end position="201"/>
    </location>
</feature>
<feature type="transmembrane region" description="Helical" evidence="5">
    <location>
        <begin position="246"/>
        <end position="264"/>
    </location>
</feature>
<feature type="transmembrane region" description="Helical" evidence="5">
    <location>
        <begin position="110"/>
        <end position="132"/>
    </location>
</feature>
<dbReference type="InterPro" id="IPR002657">
    <property type="entry name" value="BilAc:Na_symport/Acr3"/>
</dbReference>
<feature type="transmembrane region" description="Helical" evidence="5">
    <location>
        <begin position="213"/>
        <end position="234"/>
    </location>
</feature>
<dbReference type="InterPro" id="IPR004710">
    <property type="entry name" value="Bilac:Na_transpt"/>
</dbReference>
<evidence type="ECO:0000256" key="2">
    <source>
        <dbReference type="ARBA" id="ARBA00022692"/>
    </source>
</evidence>
<feature type="transmembrane region" description="Helical" evidence="5">
    <location>
        <begin position="79"/>
        <end position="98"/>
    </location>
</feature>
<dbReference type="Gene3D" id="1.20.1530.20">
    <property type="match status" value="1"/>
</dbReference>
<feature type="transmembrane region" description="Helical" evidence="5">
    <location>
        <begin position="20"/>
        <end position="38"/>
    </location>
</feature>
<keyword evidence="2 5" id="KW-0812">Transmembrane</keyword>
<dbReference type="PANTHER" id="PTHR10361">
    <property type="entry name" value="SODIUM-BILE ACID COTRANSPORTER"/>
    <property type="match status" value="1"/>
</dbReference>
<feature type="transmembrane region" description="Helical" evidence="5">
    <location>
        <begin position="276"/>
        <end position="295"/>
    </location>
</feature>
<comment type="subcellular location">
    <subcellularLocation>
        <location evidence="1">Membrane</location>
        <topology evidence="1">Multi-pass membrane protein</topology>
    </subcellularLocation>
</comment>
<dbReference type="RefSeq" id="WP_096332901.1">
    <property type="nucleotide sequence ID" value="NZ_FOMX01000012.1"/>
</dbReference>
<protein>
    <submittedName>
        <fullName evidence="6">Bile acid:Na+ symporter, BASS family</fullName>
    </submittedName>
</protein>
<dbReference type="EMBL" id="FOMX01000012">
    <property type="protein sequence ID" value="SFE36505.1"/>
    <property type="molecule type" value="Genomic_DNA"/>
</dbReference>
<organism evidence="6 7">
    <name type="scientific">Nannocystis exedens</name>
    <dbReference type="NCBI Taxonomy" id="54"/>
    <lineage>
        <taxon>Bacteria</taxon>
        <taxon>Pseudomonadati</taxon>
        <taxon>Myxococcota</taxon>
        <taxon>Polyangia</taxon>
        <taxon>Nannocystales</taxon>
        <taxon>Nannocystaceae</taxon>
        <taxon>Nannocystis</taxon>
    </lineage>
</organism>
<feature type="transmembrane region" description="Helical" evidence="5">
    <location>
        <begin position="152"/>
        <end position="172"/>
    </location>
</feature>
<dbReference type="Proteomes" id="UP000199400">
    <property type="component" value="Unassembled WGS sequence"/>
</dbReference>
<keyword evidence="7" id="KW-1185">Reference proteome</keyword>
<dbReference type="Pfam" id="PF01758">
    <property type="entry name" value="SBF"/>
    <property type="match status" value="1"/>
</dbReference>
<evidence type="ECO:0000313" key="6">
    <source>
        <dbReference type="EMBL" id="SFE36505.1"/>
    </source>
</evidence>